<evidence type="ECO:0000313" key="3">
    <source>
        <dbReference type="Proteomes" id="UP001500880"/>
    </source>
</evidence>
<keyword evidence="1" id="KW-0472">Membrane</keyword>
<comment type="caution">
    <text evidence="2">The sequence shown here is derived from an EMBL/GenBank/DDBJ whole genome shotgun (WGS) entry which is preliminary data.</text>
</comment>
<gene>
    <name evidence="2" type="ORF">GCM10008986_26380</name>
</gene>
<accession>A0ABN1BHP9</accession>
<keyword evidence="1" id="KW-1133">Transmembrane helix</keyword>
<sequence length="147" mass="16874">MSNHVEWEVLQQYVKEQLPEEQQLKIEDHLSDCDVCFHQYMDVIDEWSVPFSVSDSFTDETMEKLAIVQPNQMKNKANASSRDVHRKTLAHYFLAAGLTVLLMFSGVFDMLFSLDDQIEADDPPISEKILEANYLNTGNGKEEQGNE</sequence>
<dbReference type="RefSeq" id="WP_343841922.1">
    <property type="nucleotide sequence ID" value="NZ_BAAADO010000005.1"/>
</dbReference>
<evidence type="ECO:0000313" key="2">
    <source>
        <dbReference type="EMBL" id="GAA0498055.1"/>
    </source>
</evidence>
<keyword evidence="3" id="KW-1185">Reference proteome</keyword>
<organism evidence="2 3">
    <name type="scientific">Salinibacillus aidingensis</name>
    <dbReference type="NCBI Taxonomy" id="237684"/>
    <lineage>
        <taxon>Bacteria</taxon>
        <taxon>Bacillati</taxon>
        <taxon>Bacillota</taxon>
        <taxon>Bacilli</taxon>
        <taxon>Bacillales</taxon>
        <taxon>Bacillaceae</taxon>
        <taxon>Salinibacillus</taxon>
    </lineage>
</organism>
<feature type="transmembrane region" description="Helical" evidence="1">
    <location>
        <begin position="89"/>
        <end position="108"/>
    </location>
</feature>
<name>A0ABN1BHP9_9BACI</name>
<evidence type="ECO:0000256" key="1">
    <source>
        <dbReference type="SAM" id="Phobius"/>
    </source>
</evidence>
<proteinExistence type="predicted"/>
<evidence type="ECO:0008006" key="4">
    <source>
        <dbReference type="Google" id="ProtNLM"/>
    </source>
</evidence>
<dbReference type="EMBL" id="BAAADO010000005">
    <property type="protein sequence ID" value="GAA0498055.1"/>
    <property type="molecule type" value="Genomic_DNA"/>
</dbReference>
<keyword evidence="1" id="KW-0812">Transmembrane</keyword>
<reference evidence="2 3" key="1">
    <citation type="journal article" date="2019" name="Int. J. Syst. Evol. Microbiol.">
        <title>The Global Catalogue of Microorganisms (GCM) 10K type strain sequencing project: providing services to taxonomists for standard genome sequencing and annotation.</title>
        <authorList>
            <consortium name="The Broad Institute Genomics Platform"/>
            <consortium name="The Broad Institute Genome Sequencing Center for Infectious Disease"/>
            <person name="Wu L."/>
            <person name="Ma J."/>
        </authorList>
    </citation>
    <scope>NUCLEOTIDE SEQUENCE [LARGE SCALE GENOMIC DNA]</scope>
    <source>
        <strain evidence="2 3">JCM 12389</strain>
    </source>
</reference>
<protein>
    <recommendedName>
        <fullName evidence="4">Zinc-finger</fullName>
    </recommendedName>
</protein>
<dbReference type="Proteomes" id="UP001500880">
    <property type="component" value="Unassembled WGS sequence"/>
</dbReference>